<feature type="region of interest" description="Disordered" evidence="1">
    <location>
        <begin position="244"/>
        <end position="276"/>
    </location>
</feature>
<dbReference type="SUPFAM" id="SSF50939">
    <property type="entry name" value="Sialidases"/>
    <property type="match status" value="1"/>
</dbReference>
<keyword evidence="2" id="KW-0472">Membrane</keyword>
<accession>A0A510UVN2</accession>
<keyword evidence="2" id="KW-0812">Transmembrane</keyword>
<keyword evidence="4" id="KW-1185">Reference proteome</keyword>
<keyword evidence="2" id="KW-1133">Transmembrane helix</keyword>
<feature type="transmembrane region" description="Helical" evidence="2">
    <location>
        <begin position="30"/>
        <end position="47"/>
    </location>
</feature>
<feature type="compositionally biased region" description="Basic residues" evidence="1">
    <location>
        <begin position="100"/>
        <end position="112"/>
    </location>
</feature>
<reference evidence="3 4" key="1">
    <citation type="submission" date="2019-07" db="EMBL/GenBank/DDBJ databases">
        <title>Whole genome shotgun sequence of Cellulomonas persica NBRC 101101.</title>
        <authorList>
            <person name="Hosoyama A."/>
            <person name="Uohara A."/>
            <person name="Ohji S."/>
            <person name="Ichikawa N."/>
        </authorList>
    </citation>
    <scope>NUCLEOTIDE SEQUENCE [LARGE SCALE GENOMIC DNA]</scope>
    <source>
        <strain evidence="3 4">NBRC 101101</strain>
    </source>
</reference>
<organism evidence="3 4">
    <name type="scientific">Cellulomonas persica</name>
    <dbReference type="NCBI Taxonomy" id="76861"/>
    <lineage>
        <taxon>Bacteria</taxon>
        <taxon>Bacillati</taxon>
        <taxon>Actinomycetota</taxon>
        <taxon>Actinomycetes</taxon>
        <taxon>Micrococcales</taxon>
        <taxon>Cellulomonadaceae</taxon>
        <taxon>Cellulomonas</taxon>
    </lineage>
</organism>
<feature type="region of interest" description="Disordered" evidence="1">
    <location>
        <begin position="89"/>
        <end position="112"/>
    </location>
</feature>
<dbReference type="AlphaFoldDB" id="A0A510UVN2"/>
<dbReference type="EMBL" id="BJUA01000005">
    <property type="protein sequence ID" value="GEK17541.1"/>
    <property type="molecule type" value="Genomic_DNA"/>
</dbReference>
<evidence type="ECO:0000256" key="1">
    <source>
        <dbReference type="SAM" id="MobiDB-lite"/>
    </source>
</evidence>
<comment type="caution">
    <text evidence="3">The sequence shown here is derived from an EMBL/GenBank/DDBJ whole genome shotgun (WGS) entry which is preliminary data.</text>
</comment>
<proteinExistence type="predicted"/>
<feature type="transmembrane region" description="Helical" evidence="2">
    <location>
        <begin position="163"/>
        <end position="179"/>
    </location>
</feature>
<evidence type="ECO:0000313" key="4">
    <source>
        <dbReference type="Proteomes" id="UP000321386"/>
    </source>
</evidence>
<sequence length="276" mass="28723">MTTRADERVRGVAGGVRAGRVRDPELRASLAWLTHPVTVVALVVLLLNDHVLKRAYGTWWTGKLSDVAGLVLAPALLAVAISGVRAWARRPGSSPGARGSVRHPRRTGAVRPRPRAPFGGLTTIVVGLGFTFVKATAVGATLASAAWTAVAGPSEVLRDTTDLLALPALAVAWWAARVSSRPSRVRAGRRWALVLPLAVLATAATSSMGPTGTLTVDVEDGAVLVGTGWSETDVRLHRSTDGVTWTSVEPTYPPGPGPSEAAGADPTSPAVEDGRH</sequence>
<evidence type="ECO:0000313" key="3">
    <source>
        <dbReference type="EMBL" id="GEK17541.1"/>
    </source>
</evidence>
<feature type="transmembrane region" description="Helical" evidence="2">
    <location>
        <begin position="121"/>
        <end position="143"/>
    </location>
</feature>
<dbReference type="Proteomes" id="UP000321386">
    <property type="component" value="Unassembled WGS sequence"/>
</dbReference>
<protein>
    <submittedName>
        <fullName evidence="3">Uncharacterized protein</fullName>
    </submittedName>
</protein>
<evidence type="ECO:0000256" key="2">
    <source>
        <dbReference type="SAM" id="Phobius"/>
    </source>
</evidence>
<dbReference type="InterPro" id="IPR036278">
    <property type="entry name" value="Sialidase_sf"/>
</dbReference>
<dbReference type="RefSeq" id="WP_146805815.1">
    <property type="nucleotide sequence ID" value="NZ_BJUA01000005.1"/>
</dbReference>
<name>A0A510UVN2_9CELL</name>
<gene>
    <name evidence="3" type="ORF">CPE01_12740</name>
</gene>
<feature type="transmembrane region" description="Helical" evidence="2">
    <location>
        <begin position="67"/>
        <end position="88"/>
    </location>
</feature>